<evidence type="ECO:0000313" key="2">
    <source>
        <dbReference type="Proteomes" id="UP000377224"/>
    </source>
</evidence>
<dbReference type="AlphaFoldDB" id="A0A5E7MDJ4"/>
<dbReference type="EMBL" id="CABVIN010000005">
    <property type="protein sequence ID" value="VVP22621.1"/>
    <property type="molecule type" value="Genomic_DNA"/>
</dbReference>
<accession>A0A5E7MDJ4</accession>
<gene>
    <name evidence="1" type="ORF">PS896_03922</name>
</gene>
<proteinExistence type="predicted"/>
<evidence type="ECO:0000313" key="1">
    <source>
        <dbReference type="EMBL" id="VVP22621.1"/>
    </source>
</evidence>
<protein>
    <submittedName>
        <fullName evidence="1">Uncharacterized protein</fullName>
    </submittedName>
</protein>
<name>A0A5E7MDJ4_PSEFL</name>
<sequence>MLRKTTKSLTECLKRCTRFRKQRKGTLEFSYELSDAAVVAEIDEQLALLTSDGSFDINRRDDFLFFVFLIRRAPALRKSFFSKMNCLEMFTVFSRVNRSNYTRIDCALLLLKDAMSAGDLSKTIGVVCDIRENSFNEWVEFVAKKVNSGRKSNSVSNPNPWLWILDVASNSLWSAPYGKKELQLIEILTY</sequence>
<reference evidence="1 2" key="1">
    <citation type="submission" date="2019-09" db="EMBL/GenBank/DDBJ databases">
        <authorList>
            <person name="Chandra G."/>
            <person name="Truman W A."/>
        </authorList>
    </citation>
    <scope>NUCLEOTIDE SEQUENCE [LARGE SCALE GENOMIC DNA]</scope>
    <source>
        <strain evidence="1">PS896</strain>
    </source>
</reference>
<dbReference type="Proteomes" id="UP000377224">
    <property type="component" value="Unassembled WGS sequence"/>
</dbReference>
<organism evidence="1 2">
    <name type="scientific">Pseudomonas fluorescens</name>
    <dbReference type="NCBI Taxonomy" id="294"/>
    <lineage>
        <taxon>Bacteria</taxon>
        <taxon>Pseudomonadati</taxon>
        <taxon>Pseudomonadota</taxon>
        <taxon>Gammaproteobacteria</taxon>
        <taxon>Pseudomonadales</taxon>
        <taxon>Pseudomonadaceae</taxon>
        <taxon>Pseudomonas</taxon>
    </lineage>
</organism>